<evidence type="ECO:0000256" key="1">
    <source>
        <dbReference type="RuleBase" id="RU363038"/>
    </source>
</evidence>
<evidence type="ECO:0000313" key="4">
    <source>
        <dbReference type="EMBL" id="KAF3951081.1"/>
    </source>
</evidence>
<proteinExistence type="inferred from homology"/>
<keyword evidence="1" id="KW-0547">Nucleotide-binding</keyword>
<feature type="signal peptide" evidence="2">
    <location>
        <begin position="1"/>
        <end position="28"/>
    </location>
</feature>
<feature type="chain" id="PRO_5035246572" description="Arginyl-tRNA synthetase catalytic core domain-containing protein" evidence="2">
    <location>
        <begin position="29"/>
        <end position="218"/>
    </location>
</feature>
<dbReference type="EMBL" id="JRKL02005122">
    <property type="protein sequence ID" value="KAF3951081.1"/>
    <property type="molecule type" value="Genomic_DNA"/>
</dbReference>
<dbReference type="Pfam" id="PF00750">
    <property type="entry name" value="tRNA-synt_1d"/>
    <property type="match status" value="1"/>
</dbReference>
<protein>
    <recommendedName>
        <fullName evidence="3">Arginyl-tRNA synthetase catalytic core domain-containing protein</fullName>
    </recommendedName>
</protein>
<dbReference type="InterPro" id="IPR001278">
    <property type="entry name" value="Arg-tRNA-ligase"/>
</dbReference>
<dbReference type="SUPFAM" id="SSF52374">
    <property type="entry name" value="Nucleotidylyl transferase"/>
    <property type="match status" value="1"/>
</dbReference>
<dbReference type="InterPro" id="IPR014729">
    <property type="entry name" value="Rossmann-like_a/b/a_fold"/>
</dbReference>
<evidence type="ECO:0000256" key="2">
    <source>
        <dbReference type="SAM" id="SignalP"/>
    </source>
</evidence>
<dbReference type="GO" id="GO:0004814">
    <property type="term" value="F:arginine-tRNA ligase activity"/>
    <property type="evidence" value="ECO:0007669"/>
    <property type="project" value="InterPro"/>
</dbReference>
<dbReference type="GO" id="GO:0005524">
    <property type="term" value="F:ATP binding"/>
    <property type="evidence" value="ECO:0007669"/>
    <property type="project" value="UniProtKB-KW"/>
</dbReference>
<dbReference type="OrthoDB" id="1697678at2759"/>
<comment type="caution">
    <text evidence="4">The sequence shown here is derived from an EMBL/GenBank/DDBJ whole genome shotgun (WGS) entry which is preliminary data.</text>
</comment>
<dbReference type="AlphaFoldDB" id="A0A8J4QGX3"/>
<keyword evidence="1" id="KW-0030">Aminoacyl-tRNA synthetase</keyword>
<evidence type="ECO:0000313" key="5">
    <source>
        <dbReference type="Proteomes" id="UP000737018"/>
    </source>
</evidence>
<dbReference type="PANTHER" id="PTHR11956:SF5">
    <property type="entry name" value="ARGININE--TRNA LIGASE, CYTOPLASMIC"/>
    <property type="match status" value="1"/>
</dbReference>
<name>A0A8J4QGX3_9ROSI</name>
<dbReference type="PANTHER" id="PTHR11956">
    <property type="entry name" value="ARGINYL-TRNA SYNTHETASE"/>
    <property type="match status" value="1"/>
</dbReference>
<feature type="domain" description="Arginyl-tRNA synthetase catalytic core" evidence="3">
    <location>
        <begin position="93"/>
        <end position="161"/>
    </location>
</feature>
<keyword evidence="1" id="KW-0648">Protein biosynthesis</keyword>
<dbReference type="Proteomes" id="UP000737018">
    <property type="component" value="Unassembled WGS sequence"/>
</dbReference>
<dbReference type="InterPro" id="IPR035684">
    <property type="entry name" value="ArgRS_core"/>
</dbReference>
<comment type="similarity">
    <text evidence="1">Belongs to the class-I aminoacyl-tRNA synthetase family.</text>
</comment>
<keyword evidence="2" id="KW-0732">Signal</keyword>
<organism evidence="4 5">
    <name type="scientific">Castanea mollissima</name>
    <name type="common">Chinese chestnut</name>
    <dbReference type="NCBI Taxonomy" id="60419"/>
    <lineage>
        <taxon>Eukaryota</taxon>
        <taxon>Viridiplantae</taxon>
        <taxon>Streptophyta</taxon>
        <taxon>Embryophyta</taxon>
        <taxon>Tracheophyta</taxon>
        <taxon>Spermatophyta</taxon>
        <taxon>Magnoliopsida</taxon>
        <taxon>eudicotyledons</taxon>
        <taxon>Gunneridae</taxon>
        <taxon>Pentapetalae</taxon>
        <taxon>rosids</taxon>
        <taxon>fabids</taxon>
        <taxon>Fagales</taxon>
        <taxon>Fagaceae</taxon>
        <taxon>Castanea</taxon>
    </lineage>
</organism>
<dbReference type="Gene3D" id="3.40.50.620">
    <property type="entry name" value="HUPs"/>
    <property type="match status" value="1"/>
</dbReference>
<keyword evidence="1" id="KW-0067">ATP-binding</keyword>
<dbReference type="GO" id="GO:0006420">
    <property type="term" value="P:arginyl-tRNA aminoacylation"/>
    <property type="evidence" value="ECO:0007669"/>
    <property type="project" value="InterPro"/>
</dbReference>
<keyword evidence="5" id="KW-1185">Reference proteome</keyword>
<gene>
    <name evidence="4" type="ORF">CMV_023235</name>
</gene>
<reference evidence="4" key="1">
    <citation type="submission" date="2020-03" db="EMBL/GenBank/DDBJ databases">
        <title>Castanea mollissima Vanexum genome sequencing.</title>
        <authorList>
            <person name="Staton M."/>
        </authorList>
    </citation>
    <scope>NUCLEOTIDE SEQUENCE</scope>
    <source>
        <tissue evidence="4">Leaf</tissue>
    </source>
</reference>
<sequence>MGKLLPAYCILTLLALASVCELLPMVDGKLCSEEFDRSKADCQSKSVSNNPCSSKTCTTYIRYFSDSNIGKVGKTYLHTWARFLFYILIQEIGGEQTDREAWTQICEISRNEFNRVYQRLGVQLEEKGESLYNPYIPNILNKLTSINLVEESQGARVIFLEGEISQRSFWFNYCNTLSPSVLALTAGCTSAVDMEKALENLFQSISRFNVMRLIDIFN</sequence>
<keyword evidence="1" id="KW-0436">Ligase</keyword>
<accession>A0A8J4QGX3</accession>
<evidence type="ECO:0000259" key="3">
    <source>
        <dbReference type="Pfam" id="PF00750"/>
    </source>
</evidence>